<feature type="chain" id="PRO_5042912741" description="MMS22-like C-terminal domain-containing protein" evidence="1">
    <location>
        <begin position="17"/>
        <end position="508"/>
    </location>
</feature>
<dbReference type="InterPro" id="IPR042320">
    <property type="entry name" value="MMS22-like"/>
</dbReference>
<protein>
    <recommendedName>
        <fullName evidence="2">MMS22-like C-terminal domain-containing protein</fullName>
    </recommendedName>
</protein>
<name>A0AAQ4F1M8_AMBAM</name>
<dbReference type="PANTHER" id="PTHR28547:SF1">
    <property type="entry name" value="PROTEIN MMS22-LIKE"/>
    <property type="match status" value="1"/>
</dbReference>
<dbReference type="PANTHER" id="PTHR28547">
    <property type="entry name" value="PROTEIN MMS22-LIKE"/>
    <property type="match status" value="1"/>
</dbReference>
<evidence type="ECO:0000313" key="4">
    <source>
        <dbReference type="Proteomes" id="UP001321473"/>
    </source>
</evidence>
<dbReference type="Proteomes" id="UP001321473">
    <property type="component" value="Unassembled WGS sequence"/>
</dbReference>
<feature type="domain" description="MMS22-like C-terminal" evidence="2">
    <location>
        <begin position="163"/>
        <end position="451"/>
    </location>
</feature>
<dbReference type="InterPro" id="IPR029424">
    <property type="entry name" value="MMS22L_C"/>
</dbReference>
<comment type="caution">
    <text evidence="3">The sequence shown here is derived from an EMBL/GenBank/DDBJ whole genome shotgun (WGS) entry which is preliminary data.</text>
</comment>
<dbReference type="GO" id="GO:0043596">
    <property type="term" value="C:nuclear replication fork"/>
    <property type="evidence" value="ECO:0007669"/>
    <property type="project" value="TreeGrafter"/>
</dbReference>
<dbReference type="Pfam" id="PF14911">
    <property type="entry name" value="MMS22L_C"/>
    <property type="match status" value="1"/>
</dbReference>
<proteinExistence type="predicted"/>
<organism evidence="3 4">
    <name type="scientific">Amblyomma americanum</name>
    <name type="common">Lone star tick</name>
    <dbReference type="NCBI Taxonomy" id="6943"/>
    <lineage>
        <taxon>Eukaryota</taxon>
        <taxon>Metazoa</taxon>
        <taxon>Ecdysozoa</taxon>
        <taxon>Arthropoda</taxon>
        <taxon>Chelicerata</taxon>
        <taxon>Arachnida</taxon>
        <taxon>Acari</taxon>
        <taxon>Parasitiformes</taxon>
        <taxon>Ixodida</taxon>
        <taxon>Ixodoidea</taxon>
        <taxon>Ixodidae</taxon>
        <taxon>Amblyomminae</taxon>
        <taxon>Amblyomma</taxon>
    </lineage>
</organism>
<reference evidence="3 4" key="1">
    <citation type="journal article" date="2023" name="Arcadia Sci">
        <title>De novo assembly of a long-read Amblyomma americanum tick genome.</title>
        <authorList>
            <person name="Chou S."/>
            <person name="Poskanzer K.E."/>
            <person name="Rollins M."/>
            <person name="Thuy-Boun P.S."/>
        </authorList>
    </citation>
    <scope>NUCLEOTIDE SEQUENCE [LARGE SCALE GENOMIC DNA]</scope>
    <source>
        <strain evidence="3">F_SG_1</strain>
        <tissue evidence="3">Salivary glands</tissue>
    </source>
</reference>
<keyword evidence="4" id="KW-1185">Reference proteome</keyword>
<dbReference type="AlphaFoldDB" id="A0AAQ4F1M8"/>
<feature type="signal peptide" evidence="1">
    <location>
        <begin position="1"/>
        <end position="16"/>
    </location>
</feature>
<gene>
    <name evidence="3" type="ORF">V5799_017663</name>
</gene>
<keyword evidence="1" id="KW-0732">Signal</keyword>
<evidence type="ECO:0000256" key="1">
    <source>
        <dbReference type="SAM" id="SignalP"/>
    </source>
</evidence>
<evidence type="ECO:0000259" key="2">
    <source>
        <dbReference type="Pfam" id="PF14911"/>
    </source>
</evidence>
<dbReference type="EMBL" id="JARKHS020008196">
    <property type="protein sequence ID" value="KAK8780997.1"/>
    <property type="molecule type" value="Genomic_DNA"/>
</dbReference>
<evidence type="ECO:0000313" key="3">
    <source>
        <dbReference type="EMBL" id="KAK8780997.1"/>
    </source>
</evidence>
<dbReference type="GO" id="GO:0000724">
    <property type="term" value="P:double-strand break repair via homologous recombination"/>
    <property type="evidence" value="ECO:0007669"/>
    <property type="project" value="InterPro"/>
</dbReference>
<dbReference type="GO" id="GO:0031297">
    <property type="term" value="P:replication fork processing"/>
    <property type="evidence" value="ECO:0007669"/>
    <property type="project" value="InterPro"/>
</dbReference>
<sequence length="508" mass="55402">MVSLLTPFLMLYICSCRSVHKRTLSLGLERTENDRKVLVQHKGFSEAIFKSTLQFLHKALALPVQSAPPPTCFTDLAANITLLSLDLPSAQAVPVKASFASLFEHFGCSPHMHPSASGRFLCLVLEDGQASSELEARVTNSEVRLVQAWLRCCIGVEPPCSEMTRLSRIILGRKECARYSDLVAAAPPSDEVAAHDDLAVYFLDCLAQYADIVTAMNGVSSLAQLKQSVALYLRDFVAVATAQLRNTAAAAATRSSLGNVYHLCGQLFRLCADLIYTRGMADCVLPRLLDSLILPSALYTGKPIPQVQLAAIKQHLPLFLCGLLLLSPQTDAYIERKLKDVVVHYLPLFPSQTQSSIHSTGEHPLLVTLEKCGGACHAATQRRAAYVGFLLDFTQKHFVAKKSAPGTHLNQALRFLLELSKRLVPLRNECADILQSAVPSLLKSLSALNSDARTNRELISQATRALTALCAGAARPVLLTLSASGMIISGRSKRHNMVFRVGFIVRFL</sequence>
<accession>A0AAQ4F1M8</accession>